<dbReference type="PANTHER" id="PTHR46949">
    <property type="entry name" value="LEUCINE REPEAT ADAPTER PROTEIN 25"/>
    <property type="match status" value="1"/>
</dbReference>
<gene>
    <name evidence="4 5 6" type="primary">LOC116953959</name>
</gene>
<dbReference type="PANTHER" id="PTHR46949:SF1">
    <property type="entry name" value="AT07979P2"/>
    <property type="match status" value="1"/>
</dbReference>
<name>A0AAJ7U8G4_PETMA</name>
<evidence type="ECO:0000256" key="2">
    <source>
        <dbReference type="SAM" id="MobiDB-lite"/>
    </source>
</evidence>
<evidence type="ECO:0000313" key="4">
    <source>
        <dbReference type="RefSeq" id="XP_032830192.1"/>
    </source>
</evidence>
<reference evidence="4 5" key="1">
    <citation type="submission" date="2025-04" db="UniProtKB">
        <authorList>
            <consortium name="RefSeq"/>
        </authorList>
    </citation>
    <scope>IDENTIFICATION</scope>
    <source>
        <tissue evidence="4 5">Sperm</tissue>
    </source>
</reference>
<dbReference type="RefSeq" id="XP_032830194.1">
    <property type="nucleotide sequence ID" value="XM_032974303.1"/>
</dbReference>
<dbReference type="RefSeq" id="XP_032830193.1">
    <property type="nucleotide sequence ID" value="XM_032974302.1"/>
</dbReference>
<evidence type="ECO:0000313" key="5">
    <source>
        <dbReference type="RefSeq" id="XP_032830193.1"/>
    </source>
</evidence>
<dbReference type="GeneID" id="116953959"/>
<dbReference type="Proteomes" id="UP001318040">
    <property type="component" value="Chromosome 53"/>
</dbReference>
<keyword evidence="3" id="KW-1185">Reference proteome</keyword>
<accession>A0AAJ7U8G4</accession>
<dbReference type="KEGG" id="pmrn:116953959"/>
<feature type="region of interest" description="Disordered" evidence="2">
    <location>
        <begin position="150"/>
        <end position="187"/>
    </location>
</feature>
<proteinExistence type="inferred from homology"/>
<sequence length="187" mass="19588">MDVPAFAPFPARAAGLPPLPRSLSALLHSSRESWRDAGRLYAARSRLHAELQATGSGHADLAGSYSSSSSSATASSACYPARVARPHGLGAALALLRREMVGLRQMDLWLLCQLWTLQEALLDVRPCSGLGPRSPPLAAVDNAGGGGLRAKGDVFNPWTGPSAGETEGRQTGTSSEPQQGRSLFISI</sequence>
<dbReference type="AlphaFoldDB" id="A0AAJ7U8G4"/>
<protein>
    <submittedName>
        <fullName evidence="4 5">Leucine repeat adapter protein 25-like</fullName>
    </submittedName>
</protein>
<evidence type="ECO:0000256" key="1">
    <source>
        <dbReference type="ARBA" id="ARBA00038125"/>
    </source>
</evidence>
<feature type="compositionally biased region" description="Polar residues" evidence="2">
    <location>
        <begin position="169"/>
        <end position="181"/>
    </location>
</feature>
<dbReference type="RefSeq" id="XP_032830192.1">
    <property type="nucleotide sequence ID" value="XM_032974301.1"/>
</dbReference>
<organism evidence="3 4">
    <name type="scientific">Petromyzon marinus</name>
    <name type="common">Sea lamprey</name>
    <dbReference type="NCBI Taxonomy" id="7757"/>
    <lineage>
        <taxon>Eukaryota</taxon>
        <taxon>Metazoa</taxon>
        <taxon>Chordata</taxon>
        <taxon>Craniata</taxon>
        <taxon>Vertebrata</taxon>
        <taxon>Cyclostomata</taxon>
        <taxon>Hyperoartia</taxon>
        <taxon>Petromyzontiformes</taxon>
        <taxon>Petromyzontidae</taxon>
        <taxon>Petromyzon</taxon>
    </lineage>
</organism>
<evidence type="ECO:0000313" key="3">
    <source>
        <dbReference type="Proteomes" id="UP001318040"/>
    </source>
</evidence>
<comment type="similarity">
    <text evidence="1">Belongs to the FAM89 family.</text>
</comment>
<evidence type="ECO:0000313" key="6">
    <source>
        <dbReference type="RefSeq" id="XP_032830194.1"/>
    </source>
</evidence>